<dbReference type="GO" id="GO:0003676">
    <property type="term" value="F:nucleic acid binding"/>
    <property type="evidence" value="ECO:0007669"/>
    <property type="project" value="InterPro"/>
</dbReference>
<dbReference type="GO" id="GO:0008597">
    <property type="term" value="F:calcium-dependent protein serine/threonine phosphatase regulator activity"/>
    <property type="evidence" value="ECO:0007669"/>
    <property type="project" value="TreeGrafter"/>
</dbReference>
<dbReference type="PANTHER" id="PTHR10300:SF14">
    <property type="entry name" value="PROTEIN SARAH"/>
    <property type="match status" value="1"/>
</dbReference>
<dbReference type="Proteomes" id="UP000193498">
    <property type="component" value="Unassembled WGS sequence"/>
</dbReference>
<name>A0A1Y1XUF1_9FUNG</name>
<dbReference type="Pfam" id="PF04847">
    <property type="entry name" value="Calcipressin"/>
    <property type="match status" value="1"/>
</dbReference>
<dbReference type="GO" id="GO:0019722">
    <property type="term" value="P:calcium-mediated signaling"/>
    <property type="evidence" value="ECO:0007669"/>
    <property type="project" value="InterPro"/>
</dbReference>
<dbReference type="InterPro" id="IPR012677">
    <property type="entry name" value="Nucleotide-bd_a/b_plait_sf"/>
</dbReference>
<proteinExistence type="inferred from homology"/>
<organism evidence="2 3">
    <name type="scientific">Basidiobolus meristosporus CBS 931.73</name>
    <dbReference type="NCBI Taxonomy" id="1314790"/>
    <lineage>
        <taxon>Eukaryota</taxon>
        <taxon>Fungi</taxon>
        <taxon>Fungi incertae sedis</taxon>
        <taxon>Zoopagomycota</taxon>
        <taxon>Entomophthoromycotina</taxon>
        <taxon>Basidiobolomycetes</taxon>
        <taxon>Basidiobolales</taxon>
        <taxon>Basidiobolaceae</taxon>
        <taxon>Basidiobolus</taxon>
    </lineage>
</organism>
<evidence type="ECO:0000256" key="1">
    <source>
        <dbReference type="ARBA" id="ARBA00008209"/>
    </source>
</evidence>
<protein>
    <submittedName>
        <fullName evidence="2">Calcipressin</fullName>
    </submittedName>
</protein>
<comment type="caution">
    <text evidence="2">The sequence shown here is derived from an EMBL/GenBank/DDBJ whole genome shotgun (WGS) entry which is preliminary data.</text>
</comment>
<evidence type="ECO:0000313" key="3">
    <source>
        <dbReference type="Proteomes" id="UP000193498"/>
    </source>
</evidence>
<accession>A0A1Y1XUF1</accession>
<gene>
    <name evidence="2" type="ORF">K493DRAFT_319114</name>
</gene>
<keyword evidence="3" id="KW-1185">Reference proteome</keyword>
<dbReference type="InterPro" id="IPR035979">
    <property type="entry name" value="RBD_domain_sf"/>
</dbReference>
<comment type="similarity">
    <text evidence="1">Belongs to the RCAN family.</text>
</comment>
<sequence length="234" mass="26238">MSSYDLTNTLIFTNLAKDAFLEENFSNLQSSIEVHGAVTNYAQIKSFSRLLVSFESIEHALQCKLELNGTIFLGEEMKIYFSEYNYTTSEPTENMLKLPDNEKLWLVSPPGSPPVGWLQEREEPPNNATLADDLFLALSKLADSTEEMEASDESSLQSNLSSQASSEELVFHIQAGDGEEEALPMITVQDYEVPKYNNTSHDISSNQSSLLLFDPLRSRRDPVIPKTPLPPILR</sequence>
<dbReference type="STRING" id="1314790.A0A1Y1XUF1"/>
<dbReference type="GO" id="GO:0005737">
    <property type="term" value="C:cytoplasm"/>
    <property type="evidence" value="ECO:0007669"/>
    <property type="project" value="TreeGrafter"/>
</dbReference>
<dbReference type="OrthoDB" id="17212at2759"/>
<dbReference type="InterPro" id="IPR006931">
    <property type="entry name" value="Calcipressin"/>
</dbReference>
<dbReference type="PANTHER" id="PTHR10300">
    <property type="entry name" value="CALCIPRESSIN"/>
    <property type="match status" value="1"/>
</dbReference>
<reference evidence="2 3" key="1">
    <citation type="submission" date="2016-07" db="EMBL/GenBank/DDBJ databases">
        <title>Pervasive Adenine N6-methylation of Active Genes in Fungi.</title>
        <authorList>
            <consortium name="DOE Joint Genome Institute"/>
            <person name="Mondo S.J."/>
            <person name="Dannebaum R.O."/>
            <person name="Kuo R.C."/>
            <person name="Labutti K."/>
            <person name="Haridas S."/>
            <person name="Kuo A."/>
            <person name="Salamov A."/>
            <person name="Ahrendt S.R."/>
            <person name="Lipzen A."/>
            <person name="Sullivan W."/>
            <person name="Andreopoulos W.B."/>
            <person name="Clum A."/>
            <person name="Lindquist E."/>
            <person name="Daum C."/>
            <person name="Ramamoorthy G.K."/>
            <person name="Gryganskyi A."/>
            <person name="Culley D."/>
            <person name="Magnuson J.K."/>
            <person name="James T.Y."/>
            <person name="O'Malley M.A."/>
            <person name="Stajich J.E."/>
            <person name="Spatafora J.W."/>
            <person name="Visel A."/>
            <person name="Grigoriev I.V."/>
        </authorList>
    </citation>
    <scope>NUCLEOTIDE SEQUENCE [LARGE SCALE GENOMIC DNA]</scope>
    <source>
        <strain evidence="2 3">CBS 931.73</strain>
    </source>
</reference>
<dbReference type="GO" id="GO:0005634">
    <property type="term" value="C:nucleus"/>
    <property type="evidence" value="ECO:0007669"/>
    <property type="project" value="TreeGrafter"/>
</dbReference>
<dbReference type="InParanoid" id="A0A1Y1XUF1"/>
<dbReference type="Gene3D" id="3.30.70.330">
    <property type="match status" value="1"/>
</dbReference>
<dbReference type="EMBL" id="MCFE01000490">
    <property type="protein sequence ID" value="ORX88914.1"/>
    <property type="molecule type" value="Genomic_DNA"/>
</dbReference>
<dbReference type="AlphaFoldDB" id="A0A1Y1XUF1"/>
<evidence type="ECO:0000313" key="2">
    <source>
        <dbReference type="EMBL" id="ORX88914.1"/>
    </source>
</evidence>
<dbReference type="SUPFAM" id="SSF54928">
    <property type="entry name" value="RNA-binding domain, RBD"/>
    <property type="match status" value="1"/>
</dbReference>